<dbReference type="PRINTS" id="PR00038">
    <property type="entry name" value="HTHLUXR"/>
</dbReference>
<dbReference type="InterPro" id="IPR016032">
    <property type="entry name" value="Sig_transdc_resp-reg_C-effctor"/>
</dbReference>
<reference evidence="5 6" key="1">
    <citation type="submission" date="2020-12" db="EMBL/GenBank/DDBJ databases">
        <title>Draft genome sequence of Halomonas pacifica strain CARE-V15.</title>
        <authorList>
            <person name="Vignesh N."/>
            <person name="Thabitha A."/>
            <person name="Saravanan R."/>
            <person name="Manigandan V."/>
        </authorList>
    </citation>
    <scope>NUCLEOTIDE SEQUENCE [LARGE SCALE GENOMIC DNA]</scope>
    <source>
        <strain evidence="5 6">CARE-V15</strain>
    </source>
</reference>
<dbReference type="PANTHER" id="PTHR44688:SF16">
    <property type="entry name" value="DNA-BINDING TRANSCRIPTIONAL ACTIVATOR DEVR_DOSR"/>
    <property type="match status" value="1"/>
</dbReference>
<dbReference type="SMART" id="SM00421">
    <property type="entry name" value="HTH_LUXR"/>
    <property type="match status" value="1"/>
</dbReference>
<sequence length="265" mass="30432">MATISVDELSHWNRAVTEATEACHDERFPDTLIAAIRTLVPVESVLIGLEQREQAPTLLYETGIPSHYRERIIRRYYSRGYLLDPFCLAVERGLSAGFYHLSEVAPDNFFTSEYYKTYYLAAGAVEDCYYILDLSSEAKVSISLYNGLTTTPFDADQLARLRTLEPMIAHLAHRHWRPRLPTPPSPPHGWRLQDAFLDFGREWLTEREREVCHLLLRGHSAKSSARELAISPETIRMHRKNLYTKLGVSSQAELFALFIDWLSAE</sequence>
<name>A0ABD4L5Q6_9GAMM</name>
<dbReference type="Pfam" id="PF00196">
    <property type="entry name" value="GerE"/>
    <property type="match status" value="1"/>
</dbReference>
<evidence type="ECO:0000256" key="3">
    <source>
        <dbReference type="ARBA" id="ARBA00023163"/>
    </source>
</evidence>
<comment type="caution">
    <text evidence="5">The sequence shown here is derived from an EMBL/GenBank/DDBJ whole genome shotgun (WGS) entry which is preliminary data.</text>
</comment>
<keyword evidence="3" id="KW-0804">Transcription</keyword>
<keyword evidence="1" id="KW-0805">Transcription regulation</keyword>
<feature type="domain" description="HTH luxR-type" evidence="4">
    <location>
        <begin position="197"/>
        <end position="262"/>
    </location>
</feature>
<dbReference type="CDD" id="cd06170">
    <property type="entry name" value="LuxR_C_like"/>
    <property type="match status" value="1"/>
</dbReference>
<evidence type="ECO:0000256" key="2">
    <source>
        <dbReference type="ARBA" id="ARBA00023125"/>
    </source>
</evidence>
<evidence type="ECO:0000313" key="5">
    <source>
        <dbReference type="EMBL" id="MBH8581908.1"/>
    </source>
</evidence>
<dbReference type="EMBL" id="JAEDAF010000025">
    <property type="protein sequence ID" value="MBH8581908.1"/>
    <property type="molecule type" value="Genomic_DNA"/>
</dbReference>
<dbReference type="PANTHER" id="PTHR44688">
    <property type="entry name" value="DNA-BINDING TRANSCRIPTIONAL ACTIVATOR DEVR_DOSR"/>
    <property type="match status" value="1"/>
</dbReference>
<protein>
    <submittedName>
        <fullName evidence="5">Helix-turn-helix transcriptional regulator</fullName>
    </submittedName>
</protein>
<dbReference type="RefSeq" id="WP_198058593.1">
    <property type="nucleotide sequence ID" value="NZ_JAEDAF010000025.1"/>
</dbReference>
<organism evidence="5 6">
    <name type="scientific">Bisbaumannia pacifica</name>
    <dbReference type="NCBI Taxonomy" id="77098"/>
    <lineage>
        <taxon>Bacteria</taxon>
        <taxon>Pseudomonadati</taxon>
        <taxon>Pseudomonadota</taxon>
        <taxon>Gammaproteobacteria</taxon>
        <taxon>Oceanospirillales</taxon>
        <taxon>Halomonadaceae</taxon>
        <taxon>Bisbaumannia</taxon>
    </lineage>
</organism>
<evidence type="ECO:0000256" key="1">
    <source>
        <dbReference type="ARBA" id="ARBA00023015"/>
    </source>
</evidence>
<proteinExistence type="predicted"/>
<evidence type="ECO:0000259" key="4">
    <source>
        <dbReference type="PROSITE" id="PS50043"/>
    </source>
</evidence>
<dbReference type="SUPFAM" id="SSF46894">
    <property type="entry name" value="C-terminal effector domain of the bipartite response regulators"/>
    <property type="match status" value="1"/>
</dbReference>
<dbReference type="Gene3D" id="1.10.10.10">
    <property type="entry name" value="Winged helix-like DNA-binding domain superfamily/Winged helix DNA-binding domain"/>
    <property type="match status" value="1"/>
</dbReference>
<evidence type="ECO:0000313" key="6">
    <source>
        <dbReference type="Proteomes" id="UP000651738"/>
    </source>
</evidence>
<dbReference type="InterPro" id="IPR000792">
    <property type="entry name" value="Tscrpt_reg_LuxR_C"/>
</dbReference>
<accession>A0ABD4L5Q6</accession>
<dbReference type="PROSITE" id="PS50043">
    <property type="entry name" value="HTH_LUXR_2"/>
    <property type="match status" value="1"/>
</dbReference>
<dbReference type="AlphaFoldDB" id="A0ABD4L5Q6"/>
<dbReference type="GO" id="GO:0003677">
    <property type="term" value="F:DNA binding"/>
    <property type="evidence" value="ECO:0007669"/>
    <property type="project" value="UniProtKB-KW"/>
</dbReference>
<dbReference type="Proteomes" id="UP000651738">
    <property type="component" value="Unassembled WGS sequence"/>
</dbReference>
<keyword evidence="2" id="KW-0238">DNA-binding</keyword>
<gene>
    <name evidence="5" type="ORF">I7V36_17535</name>
</gene>
<dbReference type="InterPro" id="IPR036388">
    <property type="entry name" value="WH-like_DNA-bd_sf"/>
</dbReference>